<keyword evidence="5 8" id="KW-0472">Membrane</keyword>
<evidence type="ECO:0000256" key="2">
    <source>
        <dbReference type="ARBA" id="ARBA00022692"/>
    </source>
</evidence>
<organism evidence="10 11">
    <name type="scientific">Opisthorchis felineus</name>
    <dbReference type="NCBI Taxonomy" id="147828"/>
    <lineage>
        <taxon>Eukaryota</taxon>
        <taxon>Metazoa</taxon>
        <taxon>Spiralia</taxon>
        <taxon>Lophotrochozoa</taxon>
        <taxon>Platyhelminthes</taxon>
        <taxon>Trematoda</taxon>
        <taxon>Digenea</taxon>
        <taxon>Opisthorchiida</taxon>
        <taxon>Opisthorchiata</taxon>
        <taxon>Opisthorchiidae</taxon>
        <taxon>Opisthorchis</taxon>
    </lineage>
</organism>
<feature type="transmembrane region" description="Helical" evidence="8">
    <location>
        <begin position="306"/>
        <end position="330"/>
    </location>
</feature>
<dbReference type="InterPro" id="IPR000276">
    <property type="entry name" value="GPCR_Rhodpsn"/>
</dbReference>
<keyword evidence="3 8" id="KW-1133">Transmembrane helix</keyword>
<proteinExistence type="predicted"/>
<evidence type="ECO:0000256" key="7">
    <source>
        <dbReference type="ARBA" id="ARBA00023224"/>
    </source>
</evidence>
<keyword evidence="11" id="KW-1185">Reference proteome</keyword>
<dbReference type="OrthoDB" id="5987909at2759"/>
<dbReference type="Gene3D" id="1.20.1070.10">
    <property type="entry name" value="Rhodopsin 7-helix transmembrane proteins"/>
    <property type="match status" value="1"/>
</dbReference>
<evidence type="ECO:0000256" key="3">
    <source>
        <dbReference type="ARBA" id="ARBA00022989"/>
    </source>
</evidence>
<dbReference type="PANTHER" id="PTHR24243:SF208">
    <property type="entry name" value="PYROKININ-1 RECEPTOR"/>
    <property type="match status" value="1"/>
</dbReference>
<dbReference type="InterPro" id="IPR017452">
    <property type="entry name" value="GPCR_Rhodpsn_7TM"/>
</dbReference>
<evidence type="ECO:0000313" key="10">
    <source>
        <dbReference type="EMBL" id="TGZ63144.1"/>
    </source>
</evidence>
<evidence type="ECO:0000256" key="6">
    <source>
        <dbReference type="ARBA" id="ARBA00023170"/>
    </source>
</evidence>
<gene>
    <name evidence="10" type="ORF">CRM22_007072</name>
</gene>
<feature type="transmembrane region" description="Helical" evidence="8">
    <location>
        <begin position="263"/>
        <end position="286"/>
    </location>
</feature>
<protein>
    <recommendedName>
        <fullName evidence="9">G-protein coupled receptors family 1 profile domain-containing protein</fullName>
    </recommendedName>
</protein>
<evidence type="ECO:0000256" key="4">
    <source>
        <dbReference type="ARBA" id="ARBA00023040"/>
    </source>
</evidence>
<evidence type="ECO:0000313" key="11">
    <source>
        <dbReference type="Proteomes" id="UP000308267"/>
    </source>
</evidence>
<keyword evidence="7" id="KW-0807">Transducer</keyword>
<dbReference type="PROSITE" id="PS50262">
    <property type="entry name" value="G_PROTEIN_RECEP_F1_2"/>
    <property type="match status" value="1"/>
</dbReference>
<dbReference type="CDD" id="cd00637">
    <property type="entry name" value="7tm_classA_rhodopsin-like"/>
    <property type="match status" value="1"/>
</dbReference>
<reference evidence="10 11" key="1">
    <citation type="journal article" date="2019" name="BMC Genomics">
        <title>New insights from Opisthorchis felineus genome: update on genomics of the epidemiologically important liver flukes.</title>
        <authorList>
            <person name="Ershov N.I."/>
            <person name="Mordvinov V.A."/>
            <person name="Prokhortchouk E.B."/>
            <person name="Pakharukova M.Y."/>
            <person name="Gunbin K.V."/>
            <person name="Ustyantsev K."/>
            <person name="Genaev M.A."/>
            <person name="Blinov A.G."/>
            <person name="Mazur A."/>
            <person name="Boulygina E."/>
            <person name="Tsygankova S."/>
            <person name="Khrameeva E."/>
            <person name="Chekanov N."/>
            <person name="Fan G."/>
            <person name="Xiao A."/>
            <person name="Zhang H."/>
            <person name="Xu X."/>
            <person name="Yang H."/>
            <person name="Solovyev V."/>
            <person name="Lee S.M."/>
            <person name="Liu X."/>
            <person name="Afonnikov D.A."/>
            <person name="Skryabin K.G."/>
        </authorList>
    </citation>
    <scope>NUCLEOTIDE SEQUENCE [LARGE SCALE GENOMIC DNA]</scope>
    <source>
        <strain evidence="10">AK-0245</strain>
        <tissue evidence="10">Whole organism</tissue>
    </source>
</reference>
<feature type="transmembrane region" description="Helical" evidence="8">
    <location>
        <begin position="168"/>
        <end position="192"/>
    </location>
</feature>
<comment type="subcellular location">
    <subcellularLocation>
        <location evidence="1">Membrane</location>
        <topology evidence="1">Multi-pass membrane protein</topology>
    </subcellularLocation>
</comment>
<keyword evidence="4" id="KW-0297">G-protein coupled receptor</keyword>
<accession>A0A4V3SE48</accession>
<dbReference type="GO" id="GO:0016020">
    <property type="term" value="C:membrane"/>
    <property type="evidence" value="ECO:0007669"/>
    <property type="project" value="UniProtKB-SubCell"/>
</dbReference>
<comment type="caution">
    <text evidence="10">The sequence shown here is derived from an EMBL/GenBank/DDBJ whole genome shotgun (WGS) entry which is preliminary data.</text>
</comment>
<dbReference type="PANTHER" id="PTHR24243">
    <property type="entry name" value="G-PROTEIN COUPLED RECEPTOR"/>
    <property type="match status" value="1"/>
</dbReference>
<evidence type="ECO:0000256" key="8">
    <source>
        <dbReference type="SAM" id="Phobius"/>
    </source>
</evidence>
<evidence type="ECO:0000256" key="5">
    <source>
        <dbReference type="ARBA" id="ARBA00023136"/>
    </source>
</evidence>
<dbReference type="EMBL" id="SJOL01007277">
    <property type="protein sequence ID" value="TGZ63144.1"/>
    <property type="molecule type" value="Genomic_DNA"/>
</dbReference>
<keyword evidence="6" id="KW-0675">Receptor</keyword>
<dbReference type="AlphaFoldDB" id="A0A4V3SE48"/>
<dbReference type="GO" id="GO:0004930">
    <property type="term" value="F:G protein-coupled receptor activity"/>
    <property type="evidence" value="ECO:0007669"/>
    <property type="project" value="UniProtKB-KW"/>
</dbReference>
<keyword evidence="2 8" id="KW-0812">Transmembrane</keyword>
<feature type="transmembrane region" description="Helical" evidence="8">
    <location>
        <begin position="212"/>
        <end position="234"/>
    </location>
</feature>
<dbReference type="SUPFAM" id="SSF81321">
    <property type="entry name" value="Family A G protein-coupled receptor-like"/>
    <property type="match status" value="1"/>
</dbReference>
<feature type="transmembrane region" description="Helical" evidence="8">
    <location>
        <begin position="46"/>
        <end position="65"/>
    </location>
</feature>
<dbReference type="Proteomes" id="UP000308267">
    <property type="component" value="Unassembled WGS sequence"/>
</dbReference>
<evidence type="ECO:0000259" key="9">
    <source>
        <dbReference type="PROSITE" id="PS50262"/>
    </source>
</evidence>
<feature type="transmembrane region" description="Helical" evidence="8">
    <location>
        <begin position="77"/>
        <end position="97"/>
    </location>
</feature>
<name>A0A4V3SE48_OPIFE</name>
<sequence length="375" mass="42652">MQNPTRNVPFNPREFQEACDTLTQAANPEDRAICNFFTVIGWTCAYILPVVCGLGLLGTTIIIIIIASKPQHFTRQLIYLICMLISGLLCNIMITWVRLFPSRGLPYATNGSAYFYVRQISALSCTLVSVTSNLFFGMYSNFLVVASLDRFVAIFFPVQSMILQNRHAWIAVGSAALFTLITILPTSMSITWTNLGSQRACWYPKGHTASLVTNKLFSFILPPFVILTLNVLFYGRIRIVYGRRGKVGTNSTEFQQLRASLTLFLLSMFYVIFTIPGTIFIFTSLANIKKYPKQKYGSQISRGTVYLLWEVFFLRELANIFVIIFQVPIVRSTVQRLLCRQHRYFAQLWQTMKRTTEKEINSSKNEETGEKVGAC</sequence>
<dbReference type="Pfam" id="PF00001">
    <property type="entry name" value="7tm_1"/>
    <property type="match status" value="1"/>
</dbReference>
<feature type="domain" description="G-protein coupled receptors family 1 profile" evidence="9">
    <location>
        <begin position="58"/>
        <end position="323"/>
    </location>
</feature>
<evidence type="ECO:0000256" key="1">
    <source>
        <dbReference type="ARBA" id="ARBA00004141"/>
    </source>
</evidence>